<dbReference type="Proteomes" id="UP000294395">
    <property type="component" value="Chromosome"/>
</dbReference>
<dbReference type="UniPathway" id="UPA00344"/>
<feature type="domain" description="MoeA C-terminal" evidence="4">
    <location>
        <begin position="401"/>
        <end position="463"/>
    </location>
</feature>
<keyword evidence="2" id="KW-0500">Molybdenum</keyword>
<dbReference type="PANTHER" id="PTHR10192">
    <property type="entry name" value="MOLYBDOPTERIN BIOSYNTHESIS PROTEIN"/>
    <property type="match status" value="1"/>
</dbReference>
<comment type="catalytic activity">
    <reaction evidence="2">
        <text>adenylyl-molybdopterin + molybdate = Mo-molybdopterin + AMP + H(+)</text>
        <dbReference type="Rhea" id="RHEA:35047"/>
        <dbReference type="ChEBI" id="CHEBI:15378"/>
        <dbReference type="ChEBI" id="CHEBI:36264"/>
        <dbReference type="ChEBI" id="CHEBI:62727"/>
        <dbReference type="ChEBI" id="CHEBI:71302"/>
        <dbReference type="ChEBI" id="CHEBI:456215"/>
    </reaction>
</comment>
<accession>A0A4P7B5N1</accession>
<comment type="function">
    <text evidence="2">Catalyzes the insertion of molybdate into adenylated molybdopterin with the concomitant release of AMP.</text>
</comment>
<dbReference type="Gene3D" id="2.170.190.11">
    <property type="entry name" value="Molybdopterin biosynthesis moea protein, domain 3"/>
    <property type="match status" value="1"/>
</dbReference>
<sequence>MLNKFPVPEDLPYDLTTIYYRLFMQLPLGELKDTVDLQMALNQVNAADIYALQDYPTHNLSAYTGWAISSELTQAASKQRPVLIDNLYCWGSQLYRSVNPYKLDLSGKNLLRIPQYTKLPESVDAVIAEDDNRLDVSDYDNKKIIAPVLTMQGIIQQGSVIKRGDLILAKNEKVSPEKLIALRRAGIKELTIYRNPRILVVSMHSFDEEHSLCEESLYVKDVLKTWGYDHVEIKLLKPQRYDSAFNSLKKEKDLTLDETLTTDWESYNLFFEEHIPNFDVMILCTHKNVGGSVFSIGRLTTFDPGSMPSNFQTRSIPAAEMGIIRSMPRTPQVLEIVPLFDDQGNPRGSKTVITEDKATIINLPGDMQDIALLMHFMVKYILNKNDVDFFNKTFIKGFTKQKIETDSSQKKLLWGKYQLHDDGEYSLEMIEQQNSYQIQPFLTANCIAIIPFSEQPIQANEMIYFMKID</sequence>
<dbReference type="Gene3D" id="3.40.980.10">
    <property type="entry name" value="MoaB/Mog-like domain"/>
    <property type="match status" value="2"/>
</dbReference>
<dbReference type="SUPFAM" id="SSF63867">
    <property type="entry name" value="MoeA C-terminal domain-like"/>
    <property type="match status" value="1"/>
</dbReference>
<keyword evidence="2" id="KW-0808">Transferase</keyword>
<keyword evidence="2" id="KW-0460">Magnesium</keyword>
<dbReference type="InterPro" id="IPR005110">
    <property type="entry name" value="MoeA_linker/N"/>
</dbReference>
<keyword evidence="1 2" id="KW-0501">Molybdenum cofactor biosynthesis</keyword>
<dbReference type="InterPro" id="IPR038987">
    <property type="entry name" value="MoeA-like"/>
</dbReference>
<dbReference type="EC" id="2.10.1.1" evidence="2"/>
<dbReference type="RefSeq" id="WP_134252371.1">
    <property type="nucleotide sequence ID" value="NZ_CP038009.1"/>
</dbReference>
<reference evidence="5" key="2">
    <citation type="submission" date="2021-03" db="EMBL/GenBank/DDBJ databases">
        <title>Acinetobacter spp. whole-genome sequenced from Terengganu.</title>
        <authorList>
            <person name="Mohd Rani F."/>
        </authorList>
    </citation>
    <scope>NUCLEOTIDE SEQUENCE</scope>
    <source>
        <strain evidence="5">AC1502</strain>
    </source>
</reference>
<keyword evidence="2" id="KW-0479">Metal-binding</keyword>
<dbReference type="Gene3D" id="3.90.105.10">
    <property type="entry name" value="Molybdopterin biosynthesis moea protein, domain 2"/>
    <property type="match status" value="1"/>
</dbReference>
<dbReference type="InterPro" id="IPR005111">
    <property type="entry name" value="MoeA_C_domain_IV"/>
</dbReference>
<proteinExistence type="inferred from homology"/>
<dbReference type="GO" id="GO:0005829">
    <property type="term" value="C:cytosol"/>
    <property type="evidence" value="ECO:0007669"/>
    <property type="project" value="TreeGrafter"/>
</dbReference>
<feature type="domain" description="MoeA N-terminal and linker" evidence="3">
    <location>
        <begin position="32"/>
        <end position="186"/>
    </location>
</feature>
<dbReference type="Proteomes" id="UP000670925">
    <property type="component" value="Unassembled WGS sequence"/>
</dbReference>
<dbReference type="EMBL" id="CP038009">
    <property type="protein sequence ID" value="QBQ16293.1"/>
    <property type="molecule type" value="Genomic_DNA"/>
</dbReference>
<gene>
    <name evidence="6" type="ORF">AHTJR_08370</name>
    <name evidence="5" type="ORF">J5N55_01320</name>
</gene>
<dbReference type="PANTHER" id="PTHR10192:SF5">
    <property type="entry name" value="GEPHYRIN"/>
    <property type="match status" value="1"/>
</dbReference>
<evidence type="ECO:0000313" key="6">
    <source>
        <dbReference type="EMBL" id="QBQ16293.1"/>
    </source>
</evidence>
<dbReference type="GO" id="GO:0006777">
    <property type="term" value="P:Mo-molybdopterin cofactor biosynthetic process"/>
    <property type="evidence" value="ECO:0007669"/>
    <property type="project" value="UniProtKB-UniRule"/>
</dbReference>
<dbReference type="GO" id="GO:0046872">
    <property type="term" value="F:metal ion binding"/>
    <property type="evidence" value="ECO:0007669"/>
    <property type="project" value="UniProtKB-UniRule"/>
</dbReference>
<dbReference type="GO" id="GO:0061599">
    <property type="term" value="F:molybdopterin molybdotransferase activity"/>
    <property type="evidence" value="ECO:0007669"/>
    <property type="project" value="UniProtKB-UniRule"/>
</dbReference>
<comment type="cofactor">
    <cofactor evidence="2">
        <name>Mg(2+)</name>
        <dbReference type="ChEBI" id="CHEBI:18420"/>
    </cofactor>
</comment>
<dbReference type="AlphaFoldDB" id="A0A4P7B5N1"/>
<evidence type="ECO:0000259" key="4">
    <source>
        <dbReference type="Pfam" id="PF03454"/>
    </source>
</evidence>
<dbReference type="InterPro" id="IPR036688">
    <property type="entry name" value="MoeA_C_domain_IV_sf"/>
</dbReference>
<dbReference type="InterPro" id="IPR036135">
    <property type="entry name" value="MoeA_linker/N_sf"/>
</dbReference>
<dbReference type="Pfam" id="PF03454">
    <property type="entry name" value="MoeA_C"/>
    <property type="match status" value="1"/>
</dbReference>
<organism evidence="6 7">
    <name type="scientific">Acinetobacter haemolyticus</name>
    <dbReference type="NCBI Taxonomy" id="29430"/>
    <lineage>
        <taxon>Bacteria</taxon>
        <taxon>Pseudomonadati</taxon>
        <taxon>Pseudomonadota</taxon>
        <taxon>Gammaproteobacteria</taxon>
        <taxon>Moraxellales</taxon>
        <taxon>Moraxellaceae</taxon>
        <taxon>Acinetobacter</taxon>
    </lineage>
</organism>
<dbReference type="EMBL" id="JAGFOT010000001">
    <property type="protein sequence ID" value="MBO3656730.1"/>
    <property type="molecule type" value="Genomic_DNA"/>
</dbReference>
<evidence type="ECO:0000313" key="5">
    <source>
        <dbReference type="EMBL" id="MBO3656730.1"/>
    </source>
</evidence>
<comment type="pathway">
    <text evidence="2">Cofactor biosynthesis; molybdopterin biosynthesis.</text>
</comment>
<evidence type="ECO:0000313" key="7">
    <source>
        <dbReference type="Proteomes" id="UP000294395"/>
    </source>
</evidence>
<evidence type="ECO:0000259" key="3">
    <source>
        <dbReference type="Pfam" id="PF03453"/>
    </source>
</evidence>
<name>A0A4P7B5N1_ACIHA</name>
<comment type="similarity">
    <text evidence="2">Belongs to the MoeA family.</text>
</comment>
<dbReference type="Gene3D" id="2.40.340.10">
    <property type="entry name" value="MoeA, C-terminal, domain IV"/>
    <property type="match status" value="1"/>
</dbReference>
<evidence type="ECO:0000256" key="2">
    <source>
        <dbReference type="RuleBase" id="RU365090"/>
    </source>
</evidence>
<dbReference type="Pfam" id="PF03453">
    <property type="entry name" value="MoeA_N"/>
    <property type="match status" value="1"/>
</dbReference>
<reference evidence="6 7" key="1">
    <citation type="submission" date="2019-03" db="EMBL/GenBank/DDBJ databases">
        <title>Complete genome sequence of two outbreak-associated Acinetobacter haemolyticus strains.</title>
        <authorList>
            <person name="Bai L."/>
            <person name="Zhang S.-C."/>
            <person name="Deng Y."/>
            <person name="Song C.-C."/>
            <person name="Kang G.-B."/>
            <person name="Dong Y."/>
            <person name="Wang Y."/>
            <person name="Gao F."/>
            <person name="Huang H."/>
        </authorList>
    </citation>
    <scope>NUCLEOTIDE SEQUENCE [LARGE SCALE GENOMIC DNA]</scope>
    <source>
        <strain evidence="6 7">TJR01</strain>
    </source>
</reference>
<evidence type="ECO:0000256" key="1">
    <source>
        <dbReference type="ARBA" id="ARBA00023150"/>
    </source>
</evidence>
<dbReference type="InterPro" id="IPR036425">
    <property type="entry name" value="MoaB/Mog-like_dom_sf"/>
</dbReference>
<dbReference type="SUPFAM" id="SSF63882">
    <property type="entry name" value="MoeA N-terminal region -like"/>
    <property type="match status" value="1"/>
</dbReference>
<protein>
    <recommendedName>
        <fullName evidence="2">Molybdopterin molybdenumtransferase</fullName>
        <ecNumber evidence="2">2.10.1.1</ecNumber>
    </recommendedName>
</protein>